<keyword evidence="1" id="KW-0812">Transmembrane</keyword>
<reference evidence="2" key="2">
    <citation type="submission" date="2020-05" db="UniProtKB">
        <authorList>
            <consortium name="EnsemblMetazoa"/>
        </authorList>
    </citation>
    <scope>IDENTIFICATION</scope>
    <source>
        <strain evidence="2">IAEA</strain>
    </source>
</reference>
<keyword evidence="1" id="KW-0472">Membrane</keyword>
<organism evidence="2 3">
    <name type="scientific">Glossina pallidipes</name>
    <name type="common">Tsetse fly</name>
    <dbReference type="NCBI Taxonomy" id="7398"/>
    <lineage>
        <taxon>Eukaryota</taxon>
        <taxon>Metazoa</taxon>
        <taxon>Ecdysozoa</taxon>
        <taxon>Arthropoda</taxon>
        <taxon>Hexapoda</taxon>
        <taxon>Insecta</taxon>
        <taxon>Pterygota</taxon>
        <taxon>Neoptera</taxon>
        <taxon>Endopterygota</taxon>
        <taxon>Diptera</taxon>
        <taxon>Brachycera</taxon>
        <taxon>Muscomorpha</taxon>
        <taxon>Hippoboscoidea</taxon>
        <taxon>Glossinidae</taxon>
        <taxon>Glossina</taxon>
    </lineage>
</organism>
<proteinExistence type="predicted"/>
<dbReference type="VEuPathDB" id="VectorBase:GPAI005633"/>
<accession>A0A1A9Z6U7</accession>
<feature type="transmembrane region" description="Helical" evidence="1">
    <location>
        <begin position="71"/>
        <end position="91"/>
    </location>
</feature>
<dbReference type="AlphaFoldDB" id="A0A1A9Z6U7"/>
<evidence type="ECO:0000256" key="1">
    <source>
        <dbReference type="SAM" id="Phobius"/>
    </source>
</evidence>
<keyword evidence="3" id="KW-1185">Reference proteome</keyword>
<sequence>MYHKASQLVHPLFEFSPSVDTRPGNISEASLCQQPTGGHNVHTQHAQCIYMQLYRAGKELEGRRREYESRVFLYGHAIVVYFSYVLNALFLSTHGYRHCRTVSNCHFVISFHIVHSFYVLREKVYDQAECIVTPFKRMQALDFDEIDDEDG</sequence>
<dbReference type="Proteomes" id="UP000092445">
    <property type="component" value="Unassembled WGS sequence"/>
</dbReference>
<name>A0A1A9Z6U7_GLOPL</name>
<evidence type="ECO:0000313" key="2">
    <source>
        <dbReference type="EnsemblMetazoa" id="GPAI005633-PA"/>
    </source>
</evidence>
<evidence type="ECO:0000313" key="3">
    <source>
        <dbReference type="Proteomes" id="UP000092445"/>
    </source>
</evidence>
<keyword evidence="1" id="KW-1133">Transmembrane helix</keyword>
<protein>
    <submittedName>
        <fullName evidence="2">Uncharacterized protein</fullName>
    </submittedName>
</protein>
<reference evidence="3" key="1">
    <citation type="submission" date="2014-03" db="EMBL/GenBank/DDBJ databases">
        <authorList>
            <person name="Aksoy S."/>
            <person name="Warren W."/>
            <person name="Wilson R.K."/>
        </authorList>
    </citation>
    <scope>NUCLEOTIDE SEQUENCE [LARGE SCALE GENOMIC DNA]</scope>
    <source>
        <strain evidence="3">IAEA</strain>
    </source>
</reference>
<dbReference type="EnsemblMetazoa" id="GPAI005633-RA">
    <property type="protein sequence ID" value="GPAI005633-PA"/>
    <property type="gene ID" value="GPAI005633"/>
</dbReference>